<reference evidence="2" key="1">
    <citation type="submission" date="2020-03" db="EMBL/GenBank/DDBJ databases">
        <title>Draft sequencing of Paenibacilllus sp. S3N08.</title>
        <authorList>
            <person name="Kim D.-U."/>
        </authorList>
    </citation>
    <scope>NUCLEOTIDE SEQUENCE</scope>
    <source>
        <strain evidence="2">S3N08</strain>
    </source>
</reference>
<evidence type="ECO:0000256" key="1">
    <source>
        <dbReference type="SAM" id="Phobius"/>
    </source>
</evidence>
<gene>
    <name evidence="2" type="ORF">G9U52_34640</name>
</gene>
<protein>
    <recommendedName>
        <fullName evidence="4">Flp pilus-assembly TadE/G-like protein</fullName>
    </recommendedName>
</protein>
<accession>A0ABX0JG36</accession>
<evidence type="ECO:0000313" key="2">
    <source>
        <dbReference type="EMBL" id="NHN34883.1"/>
    </source>
</evidence>
<organism evidence="2 3">
    <name type="scientific">Paenibacillus agricola</name>
    <dbReference type="NCBI Taxonomy" id="2716264"/>
    <lineage>
        <taxon>Bacteria</taxon>
        <taxon>Bacillati</taxon>
        <taxon>Bacillota</taxon>
        <taxon>Bacilli</taxon>
        <taxon>Bacillales</taxon>
        <taxon>Paenibacillaceae</taxon>
        <taxon>Paenibacillus</taxon>
    </lineage>
</organism>
<evidence type="ECO:0000313" key="3">
    <source>
        <dbReference type="Proteomes" id="UP001165962"/>
    </source>
</evidence>
<dbReference type="EMBL" id="JAAOIW010000023">
    <property type="protein sequence ID" value="NHN34883.1"/>
    <property type="molecule type" value="Genomic_DNA"/>
</dbReference>
<evidence type="ECO:0008006" key="4">
    <source>
        <dbReference type="Google" id="ProtNLM"/>
    </source>
</evidence>
<comment type="caution">
    <text evidence="2">The sequence shown here is derived from an EMBL/GenBank/DDBJ whole genome shotgun (WGS) entry which is preliminary data.</text>
</comment>
<sequence>MSSVKLMFIIYFCVFVMIFVVDRIRIELVHDAIGDALSQALDAGLIQGTDDASRSLGELQLDMNAAQIAVNEVLKSNLKLDNGLSNDDYKDSQLDVTMVYQNGTPRLEAVFSTHITLYSGTMVGIGEYPIRIPKRTPYLTNYK</sequence>
<dbReference type="Proteomes" id="UP001165962">
    <property type="component" value="Unassembled WGS sequence"/>
</dbReference>
<proteinExistence type="predicted"/>
<keyword evidence="1" id="KW-0812">Transmembrane</keyword>
<keyword evidence="3" id="KW-1185">Reference proteome</keyword>
<name>A0ABX0JG36_9BACL</name>
<dbReference type="RefSeq" id="WP_166156673.1">
    <property type="nucleotide sequence ID" value="NZ_JAAOIW010000023.1"/>
</dbReference>
<feature type="transmembrane region" description="Helical" evidence="1">
    <location>
        <begin position="6"/>
        <end position="24"/>
    </location>
</feature>
<keyword evidence="1" id="KW-0472">Membrane</keyword>
<keyword evidence="1" id="KW-1133">Transmembrane helix</keyword>